<evidence type="ECO:0000256" key="5">
    <source>
        <dbReference type="ARBA" id="ARBA00022827"/>
    </source>
</evidence>
<gene>
    <name evidence="15" type="primary">gorA</name>
    <name evidence="15" type="ORF">ORQ98_01110</name>
</gene>
<comment type="cofactor">
    <cofactor evidence="1 12">
        <name>FAD</name>
        <dbReference type="ChEBI" id="CHEBI:57692"/>
    </cofactor>
</comment>
<dbReference type="RefSeq" id="WP_274686925.1">
    <property type="nucleotide sequence ID" value="NZ_JAPMOU010000001.1"/>
</dbReference>
<keyword evidence="4 11" id="KW-0285">Flavoprotein</keyword>
<dbReference type="PIRSF" id="PIRSF000350">
    <property type="entry name" value="Mercury_reductase_MerA"/>
    <property type="match status" value="1"/>
</dbReference>
<keyword evidence="5 11" id="KW-0274">FAD</keyword>
<feature type="domain" description="Pyridine nucleotide-disulphide oxidoreductase dimerisation" evidence="13">
    <location>
        <begin position="340"/>
        <end position="448"/>
    </location>
</feature>
<feature type="domain" description="FAD/NAD(P)-binding" evidence="14">
    <location>
        <begin position="8"/>
        <end position="320"/>
    </location>
</feature>
<evidence type="ECO:0000256" key="8">
    <source>
        <dbReference type="ARBA" id="ARBA00023157"/>
    </source>
</evidence>
<evidence type="ECO:0000256" key="10">
    <source>
        <dbReference type="ARBA" id="ARBA00049142"/>
    </source>
</evidence>
<evidence type="ECO:0000256" key="1">
    <source>
        <dbReference type="ARBA" id="ARBA00001974"/>
    </source>
</evidence>
<dbReference type="InterPro" id="IPR004099">
    <property type="entry name" value="Pyr_nucl-diS_OxRdtase_dimer"/>
</dbReference>
<dbReference type="InterPro" id="IPR016156">
    <property type="entry name" value="FAD/NAD-linked_Rdtase_dimer_sf"/>
</dbReference>
<dbReference type="Pfam" id="PF07992">
    <property type="entry name" value="Pyr_redox_2"/>
    <property type="match status" value="1"/>
</dbReference>
<dbReference type="NCBIfam" id="TIGR01424">
    <property type="entry name" value="gluta_reduc_2"/>
    <property type="match status" value="1"/>
</dbReference>
<dbReference type="PRINTS" id="PR00368">
    <property type="entry name" value="FADPNR"/>
</dbReference>
<keyword evidence="9 11" id="KW-0676">Redox-active center</keyword>
<evidence type="ECO:0000259" key="13">
    <source>
        <dbReference type="Pfam" id="PF02852"/>
    </source>
</evidence>
<dbReference type="PANTHER" id="PTHR42737">
    <property type="entry name" value="GLUTATHIONE REDUCTASE"/>
    <property type="match status" value="1"/>
</dbReference>
<comment type="function">
    <text evidence="12">Catalyzes the reduction of glutathione disulfide (GSSG) to reduced glutathione (GSH).</text>
</comment>
<dbReference type="NCBIfam" id="NF004776">
    <property type="entry name" value="PRK06116.1"/>
    <property type="match status" value="1"/>
</dbReference>
<dbReference type="EC" id="1.8.1.7" evidence="12"/>
<dbReference type="GO" id="GO:0004362">
    <property type="term" value="F:glutathione-disulfide reductase (NADPH) activity"/>
    <property type="evidence" value="ECO:0007669"/>
    <property type="project" value="UniProtKB-EC"/>
</dbReference>
<comment type="similarity">
    <text evidence="2 11">Belongs to the class-I pyridine nucleotide-disulfide oxidoreductase family.</text>
</comment>
<dbReference type="PRINTS" id="PR00411">
    <property type="entry name" value="PNDRDTASEI"/>
</dbReference>
<accession>A0ABT5U2F7</accession>
<dbReference type="SUPFAM" id="SSF55424">
    <property type="entry name" value="FAD/NAD-linked reductases, dimerisation (C-terminal) domain"/>
    <property type="match status" value="1"/>
</dbReference>
<keyword evidence="8" id="KW-1015">Disulfide bond</keyword>
<protein>
    <recommendedName>
        <fullName evidence="12">Glutathione reductase</fullName>
        <shortName evidence="12">GRase</shortName>
        <ecNumber evidence="12">1.8.1.7</ecNumber>
    </recommendedName>
</protein>
<evidence type="ECO:0000256" key="2">
    <source>
        <dbReference type="ARBA" id="ARBA00007532"/>
    </source>
</evidence>
<dbReference type="InterPro" id="IPR001100">
    <property type="entry name" value="Pyr_nuc-diS_OxRdtase"/>
</dbReference>
<evidence type="ECO:0000313" key="15">
    <source>
        <dbReference type="EMBL" id="MDE1460554.1"/>
    </source>
</evidence>
<dbReference type="InterPro" id="IPR023753">
    <property type="entry name" value="FAD/NAD-binding_dom"/>
</dbReference>
<proteinExistence type="inferred from homology"/>
<comment type="subunit">
    <text evidence="3">Homodimer.</text>
</comment>
<dbReference type="Gene3D" id="3.30.390.30">
    <property type="match status" value="1"/>
</dbReference>
<dbReference type="InterPro" id="IPR036188">
    <property type="entry name" value="FAD/NAD-bd_sf"/>
</dbReference>
<name>A0ABT5U2F7_9GAMM</name>
<evidence type="ECO:0000256" key="12">
    <source>
        <dbReference type="RuleBase" id="RU365040"/>
    </source>
</evidence>
<keyword evidence="7 11" id="KW-0560">Oxidoreductase</keyword>
<evidence type="ECO:0000256" key="6">
    <source>
        <dbReference type="ARBA" id="ARBA00022857"/>
    </source>
</evidence>
<evidence type="ECO:0000256" key="7">
    <source>
        <dbReference type="ARBA" id="ARBA00023002"/>
    </source>
</evidence>
<keyword evidence="6 12" id="KW-0521">NADP</keyword>
<dbReference type="EMBL" id="JAPMOU010000001">
    <property type="protein sequence ID" value="MDE1460554.1"/>
    <property type="molecule type" value="Genomic_DNA"/>
</dbReference>
<dbReference type="InterPro" id="IPR046952">
    <property type="entry name" value="GSHR/TRXR-like"/>
</dbReference>
<dbReference type="Gene3D" id="3.50.50.60">
    <property type="entry name" value="FAD/NAD(P)-binding domain"/>
    <property type="match status" value="2"/>
</dbReference>
<dbReference type="PANTHER" id="PTHR42737:SF2">
    <property type="entry name" value="GLUTATHIONE REDUCTASE"/>
    <property type="match status" value="1"/>
</dbReference>
<keyword evidence="16" id="KW-1185">Reference proteome</keyword>
<dbReference type="InterPro" id="IPR006324">
    <property type="entry name" value="GSHR"/>
</dbReference>
<dbReference type="InterPro" id="IPR012999">
    <property type="entry name" value="Pyr_OxRdtase_I_AS"/>
</dbReference>
<dbReference type="SUPFAM" id="SSF51905">
    <property type="entry name" value="FAD/NAD(P)-binding domain"/>
    <property type="match status" value="1"/>
</dbReference>
<comment type="caution">
    <text evidence="15">The sequence shown here is derived from an EMBL/GenBank/DDBJ whole genome shotgun (WGS) entry which is preliminary data.</text>
</comment>
<reference evidence="15 16" key="1">
    <citation type="submission" date="2022-11" db="EMBL/GenBank/DDBJ databases">
        <title>Spartinivicinus poritis sp. nov., isolated from scleractinian coral Porites lutea.</title>
        <authorList>
            <person name="Zhang G."/>
            <person name="Cai L."/>
            <person name="Wei Q."/>
        </authorList>
    </citation>
    <scope>NUCLEOTIDE SEQUENCE [LARGE SCALE GENOMIC DNA]</scope>
    <source>
        <strain evidence="15 16">A2-2</strain>
    </source>
</reference>
<evidence type="ECO:0000259" key="14">
    <source>
        <dbReference type="Pfam" id="PF07992"/>
    </source>
</evidence>
<dbReference type="Pfam" id="PF02852">
    <property type="entry name" value="Pyr_redox_dim"/>
    <property type="match status" value="1"/>
</dbReference>
<sequence>MTSSKYDYDLFVIGAGSGGVRASRMAASFGAKVAIAEDRYMGGTCVNVGCVPKKLYVYGSHFGEDIADGAGYGWQASEVSFEWTTLRDNKKQEISRLNGVYRNLLKNAGVKLIEGRASLADAHTVKVGKKKYTAERILIATGGWPYIPEFPGSEHAITSNEVFDLDKFPQRIIVVGGGYIAVEFAGIFAGLGAETHLIYRRDLFLRGFDQDIREFVRDEVAKKHVNLHFNTEIDKIEKLATDALVAHTNKGEQIAADVILYATGRKPNLHGLGLENVKVKLNGDGTIKVDDYFNSSESSIYAVGDVIGGPELTPVALAEGMALAKTLYLNQPTKVDYDNIPTAVFSQPNIATVGLTEEQAHERGYELEIYKASFRHLKHTLSGRDERTMMKLVVEKDSQKVLGCHMVGADAGEIIQGLAVAIKAGATKAVFDSTIGIHPTAAEEFVTMREPVSN</sequence>
<dbReference type="PROSITE" id="PS00076">
    <property type="entry name" value="PYRIDINE_REDOX_1"/>
    <property type="match status" value="1"/>
</dbReference>
<evidence type="ECO:0000256" key="9">
    <source>
        <dbReference type="ARBA" id="ARBA00023284"/>
    </source>
</evidence>
<evidence type="ECO:0000256" key="3">
    <source>
        <dbReference type="ARBA" id="ARBA00011738"/>
    </source>
</evidence>
<evidence type="ECO:0000256" key="11">
    <source>
        <dbReference type="RuleBase" id="RU003691"/>
    </source>
</evidence>
<organism evidence="15 16">
    <name type="scientific">Spartinivicinus poritis</name>
    <dbReference type="NCBI Taxonomy" id="2994640"/>
    <lineage>
        <taxon>Bacteria</taxon>
        <taxon>Pseudomonadati</taxon>
        <taxon>Pseudomonadota</taxon>
        <taxon>Gammaproteobacteria</taxon>
        <taxon>Oceanospirillales</taxon>
        <taxon>Zooshikellaceae</taxon>
        <taxon>Spartinivicinus</taxon>
    </lineage>
</organism>
<evidence type="ECO:0000256" key="4">
    <source>
        <dbReference type="ARBA" id="ARBA00022630"/>
    </source>
</evidence>
<dbReference type="Proteomes" id="UP001528823">
    <property type="component" value="Unassembled WGS sequence"/>
</dbReference>
<evidence type="ECO:0000313" key="16">
    <source>
        <dbReference type="Proteomes" id="UP001528823"/>
    </source>
</evidence>
<comment type="catalytic activity">
    <reaction evidence="10 12">
        <text>2 glutathione + NADP(+) = glutathione disulfide + NADPH + H(+)</text>
        <dbReference type="Rhea" id="RHEA:11740"/>
        <dbReference type="ChEBI" id="CHEBI:15378"/>
        <dbReference type="ChEBI" id="CHEBI:57783"/>
        <dbReference type="ChEBI" id="CHEBI:57925"/>
        <dbReference type="ChEBI" id="CHEBI:58297"/>
        <dbReference type="ChEBI" id="CHEBI:58349"/>
        <dbReference type="EC" id="1.8.1.7"/>
    </reaction>
</comment>